<proteinExistence type="predicted"/>
<dbReference type="InterPro" id="IPR014550">
    <property type="entry name" value="UCP028704_OpgC"/>
</dbReference>
<feature type="transmembrane region" description="Helical" evidence="1">
    <location>
        <begin position="336"/>
        <end position="361"/>
    </location>
</feature>
<organism evidence="2 3">
    <name type="scientific">Crenothrix polyspora</name>
    <dbReference type="NCBI Taxonomy" id="360316"/>
    <lineage>
        <taxon>Bacteria</taxon>
        <taxon>Pseudomonadati</taxon>
        <taxon>Pseudomonadota</taxon>
        <taxon>Gammaproteobacteria</taxon>
        <taxon>Methylococcales</taxon>
        <taxon>Crenotrichaceae</taxon>
        <taxon>Crenothrix</taxon>
    </lineage>
</organism>
<feature type="transmembrane region" description="Helical" evidence="1">
    <location>
        <begin position="27"/>
        <end position="48"/>
    </location>
</feature>
<name>A0A1R4H867_9GAMM</name>
<gene>
    <name evidence="2" type="ORF">CRENPOLYSF1_290006</name>
</gene>
<dbReference type="PANTHER" id="PTHR38592">
    <property type="entry name" value="BLL4819 PROTEIN"/>
    <property type="match status" value="1"/>
</dbReference>
<feature type="transmembrane region" description="Helical" evidence="1">
    <location>
        <begin position="185"/>
        <end position="202"/>
    </location>
</feature>
<dbReference type="Pfam" id="PF10129">
    <property type="entry name" value="OpgC_C"/>
    <property type="match status" value="1"/>
</dbReference>
<reference evidence="3" key="1">
    <citation type="submission" date="2017-02" db="EMBL/GenBank/DDBJ databases">
        <authorList>
            <person name="Daims H."/>
        </authorList>
    </citation>
    <scope>NUCLEOTIDE SEQUENCE [LARGE SCALE GENOMIC DNA]</scope>
</reference>
<feature type="transmembrane region" description="Helical" evidence="1">
    <location>
        <begin position="312"/>
        <end position="330"/>
    </location>
</feature>
<feature type="transmembrane region" description="Helical" evidence="1">
    <location>
        <begin position="94"/>
        <end position="112"/>
    </location>
</feature>
<dbReference type="PANTHER" id="PTHR38592:SF3">
    <property type="entry name" value="BLL4819 PROTEIN"/>
    <property type="match status" value="1"/>
</dbReference>
<evidence type="ECO:0000313" key="2">
    <source>
        <dbReference type="EMBL" id="SJM92442.1"/>
    </source>
</evidence>
<dbReference type="EMBL" id="FUKI01000103">
    <property type="protein sequence ID" value="SJM92442.1"/>
    <property type="molecule type" value="Genomic_DNA"/>
</dbReference>
<keyword evidence="1" id="KW-0812">Transmembrane</keyword>
<sequence length="402" mass="46455">MSSRTVDWAYPETDATRDLRLDFMRGFVIPLLIVSHFDYFSLFMYIGWERIGVVSTAEIFVTLSGIVVGMVYGKKLKKDGFDNCLTALLSRAAQLYRVNVFIILAIGLLRYLPFITATAVTSFHDPYRNIDYPLYPALNDGFFRLLSSALMLRCGPHQFQVIGLYVVLFALVTPLVFWLLEKKQVKLLLGMSWVLYGINFGVPESQVATAEIRWTGAQFEYAFPLIAWQLVYIHGIVAGYYKKELLLFFNSVSGKNLIYASFFISVCFFIFTLNHPIKEFAEWSKLSFVPPQTFENLYANYFQKYKIGPGRLLNMVVLFISIYALLTIYWKPCNKALGWFLIPLGQASLYVFFIHIFLLLLVSNTPFPGYHNAWINTGIHFVILTLIWIMVKTQFLFRWVPR</sequence>
<evidence type="ECO:0008006" key="4">
    <source>
        <dbReference type="Google" id="ProtNLM"/>
    </source>
</evidence>
<keyword evidence="1" id="KW-0472">Membrane</keyword>
<feature type="transmembrane region" description="Helical" evidence="1">
    <location>
        <begin position="373"/>
        <end position="391"/>
    </location>
</feature>
<keyword evidence="1" id="KW-1133">Transmembrane helix</keyword>
<feature type="transmembrane region" description="Helical" evidence="1">
    <location>
        <begin position="222"/>
        <end position="241"/>
    </location>
</feature>
<feature type="transmembrane region" description="Helical" evidence="1">
    <location>
        <begin position="257"/>
        <end position="277"/>
    </location>
</feature>
<protein>
    <recommendedName>
        <fullName evidence="4">OpgC protein</fullName>
    </recommendedName>
</protein>
<feature type="transmembrane region" description="Helical" evidence="1">
    <location>
        <begin position="159"/>
        <end position="179"/>
    </location>
</feature>
<dbReference type="RefSeq" id="WP_087143398.1">
    <property type="nucleotide sequence ID" value="NZ_FUKI01000103.1"/>
</dbReference>
<evidence type="ECO:0000313" key="3">
    <source>
        <dbReference type="Proteomes" id="UP000195667"/>
    </source>
</evidence>
<feature type="transmembrane region" description="Helical" evidence="1">
    <location>
        <begin position="54"/>
        <end position="73"/>
    </location>
</feature>
<evidence type="ECO:0000256" key="1">
    <source>
        <dbReference type="SAM" id="Phobius"/>
    </source>
</evidence>
<dbReference type="AlphaFoldDB" id="A0A1R4H867"/>
<dbReference type="Proteomes" id="UP000195667">
    <property type="component" value="Unassembled WGS sequence"/>
</dbReference>
<accession>A0A1R4H867</accession>
<dbReference type="OrthoDB" id="9775975at2"/>
<keyword evidence="3" id="KW-1185">Reference proteome</keyword>